<dbReference type="Pfam" id="PF00293">
    <property type="entry name" value="NUDIX"/>
    <property type="match status" value="1"/>
</dbReference>
<reference evidence="3 4" key="1">
    <citation type="submission" date="2017-05" db="EMBL/GenBank/DDBJ databases">
        <authorList>
            <person name="Varghese N."/>
            <person name="Submissions S."/>
        </authorList>
    </citation>
    <scope>NUCLEOTIDE SEQUENCE [LARGE SCALE GENOMIC DNA]</scope>
    <source>
        <strain evidence="3 4">DSM 19504</strain>
    </source>
</reference>
<dbReference type="PROSITE" id="PS00893">
    <property type="entry name" value="NUDIX_BOX"/>
    <property type="match status" value="1"/>
</dbReference>
<dbReference type="RefSeq" id="WP_142987767.1">
    <property type="nucleotide sequence ID" value="NZ_FXTD01000014.1"/>
</dbReference>
<keyword evidence="4" id="KW-1185">Reference proteome</keyword>
<accession>A0A521F020</accession>
<dbReference type="SUPFAM" id="SSF55811">
    <property type="entry name" value="Nudix"/>
    <property type="match status" value="1"/>
</dbReference>
<dbReference type="Proteomes" id="UP000319712">
    <property type="component" value="Unassembled WGS sequence"/>
</dbReference>
<evidence type="ECO:0000256" key="1">
    <source>
        <dbReference type="ARBA" id="ARBA00022801"/>
    </source>
</evidence>
<name>A0A521F020_9EURY</name>
<keyword evidence="1" id="KW-0378">Hydrolase</keyword>
<dbReference type="InterPro" id="IPR000086">
    <property type="entry name" value="NUDIX_hydrolase_dom"/>
</dbReference>
<evidence type="ECO:0000313" key="3">
    <source>
        <dbReference type="EMBL" id="SMO89477.1"/>
    </source>
</evidence>
<dbReference type="CDD" id="cd03674">
    <property type="entry name" value="NUDIX_Hydrolase"/>
    <property type="match status" value="1"/>
</dbReference>
<evidence type="ECO:0000259" key="2">
    <source>
        <dbReference type="PROSITE" id="PS51462"/>
    </source>
</evidence>
<dbReference type="PROSITE" id="PS51462">
    <property type="entry name" value="NUDIX"/>
    <property type="match status" value="1"/>
</dbReference>
<dbReference type="Gene3D" id="3.90.79.10">
    <property type="entry name" value="Nucleoside Triphosphate Pyrophosphohydrolase"/>
    <property type="match status" value="1"/>
</dbReference>
<dbReference type="PANTHER" id="PTHR43736:SF1">
    <property type="entry name" value="DIHYDRONEOPTERIN TRIPHOSPHATE DIPHOSPHATASE"/>
    <property type="match status" value="1"/>
</dbReference>
<organism evidence="3 4">
    <name type="scientific">Halorubrum cibi</name>
    <dbReference type="NCBI Taxonomy" id="413815"/>
    <lineage>
        <taxon>Archaea</taxon>
        <taxon>Methanobacteriati</taxon>
        <taxon>Methanobacteriota</taxon>
        <taxon>Stenosarchaea group</taxon>
        <taxon>Halobacteria</taxon>
        <taxon>Halobacteriales</taxon>
        <taxon>Haloferacaceae</taxon>
        <taxon>Halorubrum</taxon>
    </lineage>
</organism>
<dbReference type="EMBL" id="FXTD01000014">
    <property type="protein sequence ID" value="SMO89477.1"/>
    <property type="molecule type" value="Genomic_DNA"/>
</dbReference>
<dbReference type="AlphaFoldDB" id="A0A521F020"/>
<evidence type="ECO:0000313" key="4">
    <source>
        <dbReference type="Proteomes" id="UP000319712"/>
    </source>
</evidence>
<gene>
    <name evidence="3" type="ORF">SAMN06264867_11429</name>
</gene>
<feature type="domain" description="Nudix hydrolase" evidence="2">
    <location>
        <begin position="4"/>
        <end position="152"/>
    </location>
</feature>
<dbReference type="GO" id="GO:0016787">
    <property type="term" value="F:hydrolase activity"/>
    <property type="evidence" value="ECO:0007669"/>
    <property type="project" value="UniProtKB-KW"/>
</dbReference>
<dbReference type="InterPro" id="IPR015797">
    <property type="entry name" value="NUDIX_hydrolase-like_dom_sf"/>
</dbReference>
<sequence length="165" mass="18435">METTRHFTATTYVVNDGATALHEHDRLGIHLPPGGHIERDELPHEAALREVREETGLEAELVADRADVETPNGRPLPEPAHQMLHDIDVHPDGSVSHQHIDHLFYARVPTRRIDPVGDDEADAEAWSWYTPEELRESEFDADVIDLGREAIETVSDAKRSGDDAA</sequence>
<dbReference type="InterPro" id="IPR020084">
    <property type="entry name" value="NUDIX_hydrolase_CS"/>
</dbReference>
<proteinExistence type="predicted"/>
<dbReference type="OrthoDB" id="45616at2157"/>
<dbReference type="PANTHER" id="PTHR43736">
    <property type="entry name" value="ADP-RIBOSE PYROPHOSPHATASE"/>
    <property type="match status" value="1"/>
</dbReference>
<protein>
    <submittedName>
        <fullName evidence="3">ADP-ribose pyrophosphatase YjhB, NUDIX family</fullName>
    </submittedName>
</protein>